<gene>
    <name evidence="1" type="ORF">L1987_55046</name>
</gene>
<evidence type="ECO:0000313" key="1">
    <source>
        <dbReference type="EMBL" id="KAI3755250.1"/>
    </source>
</evidence>
<comment type="caution">
    <text evidence="1">The sequence shown here is derived from an EMBL/GenBank/DDBJ whole genome shotgun (WGS) entry which is preliminary data.</text>
</comment>
<sequence length="107" mass="11746">MNKSTPVTFTAPEMEAALQLIQLRGGSGAHLPCDEVSDSAGDVLATANMKRRKEICDDGESERSSASDMTSSMRFGTPSFFDAGVVGSRRKRKKFRSVFEIYEISNF</sequence>
<organism evidence="1 2">
    <name type="scientific">Smallanthus sonchifolius</name>
    <dbReference type="NCBI Taxonomy" id="185202"/>
    <lineage>
        <taxon>Eukaryota</taxon>
        <taxon>Viridiplantae</taxon>
        <taxon>Streptophyta</taxon>
        <taxon>Embryophyta</taxon>
        <taxon>Tracheophyta</taxon>
        <taxon>Spermatophyta</taxon>
        <taxon>Magnoliopsida</taxon>
        <taxon>eudicotyledons</taxon>
        <taxon>Gunneridae</taxon>
        <taxon>Pentapetalae</taxon>
        <taxon>asterids</taxon>
        <taxon>campanulids</taxon>
        <taxon>Asterales</taxon>
        <taxon>Asteraceae</taxon>
        <taxon>Asteroideae</taxon>
        <taxon>Heliantheae alliance</taxon>
        <taxon>Millerieae</taxon>
        <taxon>Smallanthus</taxon>
    </lineage>
</organism>
<name>A0ACB9E8R0_9ASTR</name>
<reference evidence="2" key="1">
    <citation type="journal article" date="2022" name="Mol. Ecol. Resour.">
        <title>The genomes of chicory, endive, great burdock and yacon provide insights into Asteraceae palaeo-polyploidization history and plant inulin production.</title>
        <authorList>
            <person name="Fan W."/>
            <person name="Wang S."/>
            <person name="Wang H."/>
            <person name="Wang A."/>
            <person name="Jiang F."/>
            <person name="Liu H."/>
            <person name="Zhao H."/>
            <person name="Xu D."/>
            <person name="Zhang Y."/>
        </authorList>
    </citation>
    <scope>NUCLEOTIDE SEQUENCE [LARGE SCALE GENOMIC DNA]</scope>
    <source>
        <strain evidence="2">cv. Yunnan</strain>
    </source>
</reference>
<evidence type="ECO:0000313" key="2">
    <source>
        <dbReference type="Proteomes" id="UP001056120"/>
    </source>
</evidence>
<accession>A0ACB9E8R0</accession>
<protein>
    <submittedName>
        <fullName evidence="1">Uncharacterized protein</fullName>
    </submittedName>
</protein>
<proteinExistence type="predicted"/>
<reference evidence="1 2" key="2">
    <citation type="journal article" date="2022" name="Mol. Ecol. Resour.">
        <title>The genomes of chicory, endive, great burdock and yacon provide insights into Asteraceae paleo-polyploidization history and plant inulin production.</title>
        <authorList>
            <person name="Fan W."/>
            <person name="Wang S."/>
            <person name="Wang H."/>
            <person name="Wang A."/>
            <person name="Jiang F."/>
            <person name="Liu H."/>
            <person name="Zhao H."/>
            <person name="Xu D."/>
            <person name="Zhang Y."/>
        </authorList>
    </citation>
    <scope>NUCLEOTIDE SEQUENCE [LARGE SCALE GENOMIC DNA]</scope>
    <source>
        <strain evidence="2">cv. Yunnan</strain>
        <tissue evidence="1">Leaves</tissue>
    </source>
</reference>
<dbReference type="Proteomes" id="UP001056120">
    <property type="component" value="Linkage Group LG18"/>
</dbReference>
<keyword evidence="2" id="KW-1185">Reference proteome</keyword>
<dbReference type="EMBL" id="CM042035">
    <property type="protein sequence ID" value="KAI3755250.1"/>
    <property type="molecule type" value="Genomic_DNA"/>
</dbReference>